<organism evidence="1 2">
    <name type="scientific">Plantibacter cousiniae</name>
    <name type="common">nom. nud.</name>
    <dbReference type="NCBI Taxonomy" id="199709"/>
    <lineage>
        <taxon>Bacteria</taxon>
        <taxon>Bacillati</taxon>
        <taxon>Actinomycetota</taxon>
        <taxon>Actinomycetes</taxon>
        <taxon>Micrococcales</taxon>
        <taxon>Microbacteriaceae</taxon>
        <taxon>Plantibacter</taxon>
    </lineage>
</organism>
<dbReference type="Proteomes" id="UP000190827">
    <property type="component" value="Unassembled WGS sequence"/>
</dbReference>
<dbReference type="EMBL" id="FUZO01000002">
    <property type="protein sequence ID" value="SKC70573.1"/>
    <property type="molecule type" value="Genomic_DNA"/>
</dbReference>
<comment type="caution">
    <text evidence="1">The sequence shown here is derived from an EMBL/GenBank/DDBJ whole genome shotgun (WGS) entry which is preliminary data.</text>
</comment>
<gene>
    <name evidence="1" type="ORF">SAMN06295973_3185</name>
</gene>
<accession>A0ABY1LPT2</accession>
<protein>
    <recommendedName>
        <fullName evidence="3">GyrI-like small molecule binding domain-containing protein</fullName>
    </recommendedName>
</protein>
<evidence type="ECO:0008006" key="3">
    <source>
        <dbReference type="Google" id="ProtNLM"/>
    </source>
</evidence>
<evidence type="ECO:0000313" key="1">
    <source>
        <dbReference type="EMBL" id="SKC70573.1"/>
    </source>
</evidence>
<proteinExistence type="predicted"/>
<keyword evidence="2" id="KW-1185">Reference proteome</keyword>
<evidence type="ECO:0000313" key="2">
    <source>
        <dbReference type="Proteomes" id="UP000190827"/>
    </source>
</evidence>
<sequence>MTAPTPSVITVRLDGVDLDRWIWVPHAWPYEGFTDPRGWADAAAKGVARRSGFAFVKRAALRDDLIEMSRSRDSIGAHWTVAYAPDLSRPARIARIEVHDSRVGTYRSLEQFMQLDTPGLEGPPVVEPFVSPHLGEGITAIMHQRNVDRTLSAVRSYGWTLPTCWVSMYYADFDLGLMERLRPEFDALARALQVDEQVVDS</sequence>
<dbReference type="RefSeq" id="WP_079706861.1">
    <property type="nucleotide sequence ID" value="NZ_FUZO01000002.1"/>
</dbReference>
<name>A0ABY1LPT2_9MICO</name>
<reference evidence="1 2" key="1">
    <citation type="submission" date="2017-02" db="EMBL/GenBank/DDBJ databases">
        <authorList>
            <person name="Varghese N."/>
            <person name="Submissions S."/>
        </authorList>
    </citation>
    <scope>NUCLEOTIDE SEQUENCE [LARGE SCALE GENOMIC DNA]</scope>
    <source>
        <strain evidence="1 2">VKM Ac-1787</strain>
    </source>
</reference>